<dbReference type="PANTHER" id="PTHR16222:SF34">
    <property type="entry name" value="ADP-RIBOSYLGLYCOHYDROLASE"/>
    <property type="match status" value="1"/>
</dbReference>
<evidence type="ECO:0008006" key="3">
    <source>
        <dbReference type="Google" id="ProtNLM"/>
    </source>
</evidence>
<dbReference type="InterPro" id="IPR036705">
    <property type="entry name" value="Ribosyl_crysJ1_sf"/>
</dbReference>
<accession>A0AAN8K4Z6</accession>
<reference evidence="1 2" key="1">
    <citation type="submission" date="2024-01" db="EMBL/GenBank/DDBJ databases">
        <title>The genome of the rayed Mediterranean limpet Patella caerulea (Linnaeus, 1758).</title>
        <authorList>
            <person name="Anh-Thu Weber A."/>
            <person name="Halstead-Nussloch G."/>
        </authorList>
    </citation>
    <scope>NUCLEOTIDE SEQUENCE [LARGE SCALE GENOMIC DNA]</scope>
    <source>
        <strain evidence="1">AATW-2023a</strain>
        <tissue evidence="1">Whole specimen</tissue>
    </source>
</reference>
<name>A0AAN8K4Z6_PATCE</name>
<protein>
    <recommendedName>
        <fullName evidence="3">ADP-ribosylglycohydrolase</fullName>
    </recommendedName>
</protein>
<dbReference type="SUPFAM" id="SSF101478">
    <property type="entry name" value="ADP-ribosylglycohydrolase"/>
    <property type="match status" value="1"/>
</dbReference>
<dbReference type="PANTHER" id="PTHR16222">
    <property type="entry name" value="ADP-RIBOSYLGLYCOHYDROLASE"/>
    <property type="match status" value="1"/>
</dbReference>
<organism evidence="1 2">
    <name type="scientific">Patella caerulea</name>
    <name type="common">Rayed Mediterranean limpet</name>
    <dbReference type="NCBI Taxonomy" id="87958"/>
    <lineage>
        <taxon>Eukaryota</taxon>
        <taxon>Metazoa</taxon>
        <taxon>Spiralia</taxon>
        <taxon>Lophotrochozoa</taxon>
        <taxon>Mollusca</taxon>
        <taxon>Gastropoda</taxon>
        <taxon>Patellogastropoda</taxon>
        <taxon>Patelloidea</taxon>
        <taxon>Patellidae</taxon>
        <taxon>Patella</taxon>
    </lineage>
</organism>
<dbReference type="InterPro" id="IPR050792">
    <property type="entry name" value="ADP-ribosylglycohydrolase"/>
</dbReference>
<dbReference type="InterPro" id="IPR005502">
    <property type="entry name" value="Ribosyl_crysJ1"/>
</dbReference>
<keyword evidence="2" id="KW-1185">Reference proteome</keyword>
<sequence length="404" mass="44836">MEKPPPIPDRLKRAKEEAMWGMHIADAIAMPVHWYYNADDIKWGYGGWLTGYNPPNKKHPTSILTISNFGGSGRAYGQKSQQVIGNIILHDKLPFWTSRDRNIHYHQGMSAGDNTLNTLMALQMLQTIIRVDKQAIKPDSLVREAVLEDYVKFMTTPGTHNDTYCESFHRSFFKDWMTESKPPKLGADIVKFAETRLKNYQNKSEDSQLLAIGALVLTIPWIIRTAHQSETECANSTVELIKLTHPTPSLYPFVDLYARLLHGVLNGKDLRAGVLEVSDHSVLGGSQTREELLSLIGEAERHPKGSEKRLRAYQNALSDLGMACYIEGAMTSMLFLAYEFSNDFEGGVLANANCGGENCHRGGALGALLGAASVQNGADIPQKWKDGLGVAKSRVETAVRDMNC</sequence>
<proteinExistence type="predicted"/>
<evidence type="ECO:0000313" key="1">
    <source>
        <dbReference type="EMBL" id="KAK6194791.1"/>
    </source>
</evidence>
<comment type="caution">
    <text evidence="1">The sequence shown here is derived from an EMBL/GenBank/DDBJ whole genome shotgun (WGS) entry which is preliminary data.</text>
</comment>
<dbReference type="AlphaFoldDB" id="A0AAN8K4Z6"/>
<gene>
    <name evidence="1" type="ORF">SNE40_000347</name>
</gene>
<dbReference type="Pfam" id="PF03747">
    <property type="entry name" value="ADP_ribosyl_GH"/>
    <property type="match status" value="1"/>
</dbReference>
<evidence type="ECO:0000313" key="2">
    <source>
        <dbReference type="Proteomes" id="UP001347796"/>
    </source>
</evidence>
<dbReference type="Gene3D" id="1.10.4080.10">
    <property type="entry name" value="ADP-ribosylation/Crystallin J1"/>
    <property type="match status" value="1"/>
</dbReference>
<dbReference type="Proteomes" id="UP001347796">
    <property type="component" value="Unassembled WGS sequence"/>
</dbReference>
<dbReference type="EMBL" id="JAZGQO010000001">
    <property type="protein sequence ID" value="KAK6194791.1"/>
    <property type="molecule type" value="Genomic_DNA"/>
</dbReference>